<dbReference type="RefSeq" id="WP_199382823.1">
    <property type="nucleotide sequence ID" value="NZ_JAEMHM010000003.1"/>
</dbReference>
<dbReference type="InterPro" id="IPR036942">
    <property type="entry name" value="Beta-barrel_TonB_sf"/>
</dbReference>
<proteinExistence type="inferred from homology"/>
<dbReference type="Proteomes" id="UP000636888">
    <property type="component" value="Unassembled WGS sequence"/>
</dbReference>
<dbReference type="PROSITE" id="PS52016">
    <property type="entry name" value="TONB_DEPENDENT_REC_3"/>
    <property type="match status" value="1"/>
</dbReference>
<keyword evidence="5 9" id="KW-0732">Signal</keyword>
<dbReference type="GO" id="GO:0015344">
    <property type="term" value="F:siderophore uptake transmembrane transporter activity"/>
    <property type="evidence" value="ECO:0007669"/>
    <property type="project" value="TreeGrafter"/>
</dbReference>
<keyword evidence="2 8" id="KW-0813">Transport</keyword>
<dbReference type="GO" id="GO:0009279">
    <property type="term" value="C:cell outer membrane"/>
    <property type="evidence" value="ECO:0007669"/>
    <property type="project" value="UniProtKB-SubCell"/>
</dbReference>
<keyword evidence="4 8" id="KW-0812">Transmembrane</keyword>
<dbReference type="GO" id="GO:0044718">
    <property type="term" value="P:siderophore transmembrane transport"/>
    <property type="evidence" value="ECO:0007669"/>
    <property type="project" value="TreeGrafter"/>
</dbReference>
<keyword evidence="3 8" id="KW-1134">Transmembrane beta strand</keyword>
<comment type="caution">
    <text evidence="11">The sequence shown here is derived from an EMBL/GenBank/DDBJ whole genome shotgun (WGS) entry which is preliminary data.</text>
</comment>
<sequence>MKLTGSHKTFYAVLFVLFGAATAWAGSDEDLQDLGFLATPESIVSSARSPRPSSKIAENITVITSEQIEALNAHTLAEVLNTVAGVQLEKTRTPGTQNFFSIDGAANAQVQVFIDGIPQNDLAENLTNLGHIPVQNIERVEIIKGAASAAWGSALGGVINIITKNPFDAKPIGGSVFGSIGGNRTSDTHAEVTGTLDRFGYYLSGGYLNSDGLLPHNQVHFGDAYSKFVYELPGNGAITLGAGFRNIRSGIEEVPQKDWRDDANGRYGNYFLNANRRLTEQLAFELYAKISRQDTETRYGSISLLPPWDVQQRNTSRGAGVKLIWGEKDHNLTSGIDYEHDDFRFDFSDPTINEHKTFERYGYYANGALSINKFTFLPGIRFDRTGTNGDFTSYTAGATYRVTDETIVRGYWARGYSLPKIIFPHGPQKVWTIQAGVESSELENLWVKGTFFYNNTSNIEDVITGANTVTNQIRQGFELELRTVPVWNTSFSAAYTFSDIRFEDTGHDVPGLPNQVVKLQAHYNNSSLGLSGVLTGNLVTWYRVEGKTTKDQNPVWDLTLTKKLWSSENAAEIFFSGHNLFDTPQYLDADYKNAGRWFEGGVRCKF</sequence>
<protein>
    <submittedName>
        <fullName evidence="11">TonB-dependent receptor plug domain-containing protein</fullName>
    </submittedName>
</protein>
<feature type="signal peptide" evidence="9">
    <location>
        <begin position="1"/>
        <end position="25"/>
    </location>
</feature>
<dbReference type="Gene3D" id="2.170.130.10">
    <property type="entry name" value="TonB-dependent receptor, plug domain"/>
    <property type="match status" value="1"/>
</dbReference>
<evidence type="ECO:0000256" key="3">
    <source>
        <dbReference type="ARBA" id="ARBA00022452"/>
    </source>
</evidence>
<keyword evidence="7 8" id="KW-0998">Cell outer membrane</keyword>
<comment type="similarity">
    <text evidence="8">Belongs to the TonB-dependent receptor family.</text>
</comment>
<organism evidence="11 12">
    <name type="scientific">Geomesophilobacter sediminis</name>
    <dbReference type="NCBI Taxonomy" id="2798584"/>
    <lineage>
        <taxon>Bacteria</taxon>
        <taxon>Pseudomonadati</taxon>
        <taxon>Thermodesulfobacteriota</taxon>
        <taxon>Desulfuromonadia</taxon>
        <taxon>Geobacterales</taxon>
        <taxon>Geobacteraceae</taxon>
        <taxon>Geomesophilobacter</taxon>
    </lineage>
</organism>
<name>A0A8J7LUQ3_9BACT</name>
<dbReference type="Pfam" id="PF07715">
    <property type="entry name" value="Plug"/>
    <property type="match status" value="1"/>
</dbReference>
<evidence type="ECO:0000256" key="6">
    <source>
        <dbReference type="ARBA" id="ARBA00023136"/>
    </source>
</evidence>
<comment type="subcellular location">
    <subcellularLocation>
        <location evidence="1 8">Cell outer membrane</location>
        <topology evidence="1 8">Multi-pass membrane protein</topology>
    </subcellularLocation>
</comment>
<evidence type="ECO:0000313" key="12">
    <source>
        <dbReference type="Proteomes" id="UP000636888"/>
    </source>
</evidence>
<dbReference type="Gene3D" id="2.40.170.20">
    <property type="entry name" value="TonB-dependent receptor, beta-barrel domain"/>
    <property type="match status" value="1"/>
</dbReference>
<dbReference type="SUPFAM" id="SSF56935">
    <property type="entry name" value="Porins"/>
    <property type="match status" value="1"/>
</dbReference>
<evidence type="ECO:0000256" key="5">
    <source>
        <dbReference type="ARBA" id="ARBA00022729"/>
    </source>
</evidence>
<dbReference type="EMBL" id="JAEMHM010000003">
    <property type="protein sequence ID" value="MBJ6723985.1"/>
    <property type="molecule type" value="Genomic_DNA"/>
</dbReference>
<evidence type="ECO:0000256" key="2">
    <source>
        <dbReference type="ARBA" id="ARBA00022448"/>
    </source>
</evidence>
<keyword evidence="6 8" id="KW-0472">Membrane</keyword>
<gene>
    <name evidence="11" type="ORF">JFN93_04625</name>
</gene>
<evidence type="ECO:0000256" key="1">
    <source>
        <dbReference type="ARBA" id="ARBA00004571"/>
    </source>
</evidence>
<keyword evidence="12" id="KW-1185">Reference proteome</keyword>
<keyword evidence="11" id="KW-0675">Receptor</keyword>
<accession>A0A8J7LUQ3</accession>
<dbReference type="PANTHER" id="PTHR30069">
    <property type="entry name" value="TONB-DEPENDENT OUTER MEMBRANE RECEPTOR"/>
    <property type="match status" value="1"/>
</dbReference>
<evidence type="ECO:0000259" key="10">
    <source>
        <dbReference type="Pfam" id="PF07715"/>
    </source>
</evidence>
<evidence type="ECO:0000256" key="8">
    <source>
        <dbReference type="PROSITE-ProRule" id="PRU01360"/>
    </source>
</evidence>
<feature type="domain" description="TonB-dependent receptor plug" evidence="10">
    <location>
        <begin position="55"/>
        <end position="158"/>
    </location>
</feature>
<evidence type="ECO:0000256" key="9">
    <source>
        <dbReference type="SAM" id="SignalP"/>
    </source>
</evidence>
<dbReference type="InterPro" id="IPR012910">
    <property type="entry name" value="Plug_dom"/>
</dbReference>
<evidence type="ECO:0000256" key="7">
    <source>
        <dbReference type="ARBA" id="ARBA00023237"/>
    </source>
</evidence>
<evidence type="ECO:0000313" key="11">
    <source>
        <dbReference type="EMBL" id="MBJ6723985.1"/>
    </source>
</evidence>
<evidence type="ECO:0000256" key="4">
    <source>
        <dbReference type="ARBA" id="ARBA00022692"/>
    </source>
</evidence>
<dbReference type="InterPro" id="IPR037066">
    <property type="entry name" value="Plug_dom_sf"/>
</dbReference>
<dbReference type="AlphaFoldDB" id="A0A8J7LUQ3"/>
<dbReference type="PANTHER" id="PTHR30069:SF53">
    <property type="entry name" value="COLICIN I RECEPTOR-RELATED"/>
    <property type="match status" value="1"/>
</dbReference>
<reference evidence="11" key="1">
    <citation type="submission" date="2020-12" db="EMBL/GenBank/DDBJ databases">
        <title>Geomonas sp. Red875, isolated from river sediment.</title>
        <authorList>
            <person name="Xu Z."/>
            <person name="Zhang Z."/>
            <person name="Masuda Y."/>
            <person name="Itoh H."/>
            <person name="Senoo K."/>
        </authorList>
    </citation>
    <scope>NUCLEOTIDE SEQUENCE</scope>
    <source>
        <strain evidence="11">Red875</strain>
    </source>
</reference>
<feature type="chain" id="PRO_5035209683" evidence="9">
    <location>
        <begin position="26"/>
        <end position="606"/>
    </location>
</feature>
<dbReference type="InterPro" id="IPR039426">
    <property type="entry name" value="TonB-dep_rcpt-like"/>
</dbReference>